<comment type="caution">
    <text evidence="2">The sequence shown here is derived from an EMBL/GenBank/DDBJ whole genome shotgun (WGS) entry which is preliminary data.</text>
</comment>
<dbReference type="EMBL" id="PGOL01000907">
    <property type="protein sequence ID" value="PKI63089.1"/>
    <property type="molecule type" value="Genomic_DNA"/>
</dbReference>
<proteinExistence type="predicted"/>
<accession>A0A2I0K3G0</accession>
<sequence length="227" mass="24907">MAEGSAKGSTWPNPPRPSLASYDRQATNSALNAHPFFFNFFSAVALFPLNPITGSFTLTATSPSSWPQPVLNIQDPSHQLSPFPLGCVVSYCCLGFPELLFIGSELPRAPYRVFYRSTTSPLGSLSMSVVDQPLWCPWITLFQLGIEGIPRLPNFGLREDTVHIGSNASTIDHRVQHPNTLSARDLSVVWGQISSHRFDPSSIQAEDDSGQDVEMRLDNHPGARSIP</sequence>
<protein>
    <submittedName>
        <fullName evidence="2">Uncharacterized protein</fullName>
    </submittedName>
</protein>
<feature type="region of interest" description="Disordered" evidence="1">
    <location>
        <begin position="200"/>
        <end position="227"/>
    </location>
</feature>
<feature type="region of interest" description="Disordered" evidence="1">
    <location>
        <begin position="1"/>
        <end position="22"/>
    </location>
</feature>
<gene>
    <name evidence="2" type="ORF">CRG98_016540</name>
</gene>
<dbReference type="AlphaFoldDB" id="A0A2I0K3G0"/>
<name>A0A2I0K3G0_PUNGR</name>
<evidence type="ECO:0000256" key="1">
    <source>
        <dbReference type="SAM" id="MobiDB-lite"/>
    </source>
</evidence>
<evidence type="ECO:0000313" key="2">
    <source>
        <dbReference type="EMBL" id="PKI63089.1"/>
    </source>
</evidence>
<keyword evidence="3" id="KW-1185">Reference proteome</keyword>
<organism evidence="2 3">
    <name type="scientific">Punica granatum</name>
    <name type="common">Pomegranate</name>
    <dbReference type="NCBI Taxonomy" id="22663"/>
    <lineage>
        <taxon>Eukaryota</taxon>
        <taxon>Viridiplantae</taxon>
        <taxon>Streptophyta</taxon>
        <taxon>Embryophyta</taxon>
        <taxon>Tracheophyta</taxon>
        <taxon>Spermatophyta</taxon>
        <taxon>Magnoliopsida</taxon>
        <taxon>eudicotyledons</taxon>
        <taxon>Gunneridae</taxon>
        <taxon>Pentapetalae</taxon>
        <taxon>rosids</taxon>
        <taxon>malvids</taxon>
        <taxon>Myrtales</taxon>
        <taxon>Lythraceae</taxon>
        <taxon>Punica</taxon>
    </lineage>
</organism>
<dbReference type="Proteomes" id="UP000233551">
    <property type="component" value="Unassembled WGS sequence"/>
</dbReference>
<evidence type="ECO:0000313" key="3">
    <source>
        <dbReference type="Proteomes" id="UP000233551"/>
    </source>
</evidence>
<reference evidence="2 3" key="1">
    <citation type="submission" date="2017-11" db="EMBL/GenBank/DDBJ databases">
        <title>De-novo sequencing of pomegranate (Punica granatum L.) genome.</title>
        <authorList>
            <person name="Akparov Z."/>
            <person name="Amiraslanov A."/>
            <person name="Hajiyeva S."/>
            <person name="Abbasov M."/>
            <person name="Kaur K."/>
            <person name="Hamwieh A."/>
            <person name="Solovyev V."/>
            <person name="Salamov A."/>
            <person name="Braich B."/>
            <person name="Kosarev P."/>
            <person name="Mahmoud A."/>
            <person name="Hajiyev E."/>
            <person name="Babayeva S."/>
            <person name="Izzatullayeva V."/>
            <person name="Mammadov A."/>
            <person name="Mammadov A."/>
            <person name="Sharifova S."/>
            <person name="Ojaghi J."/>
            <person name="Eynullazada K."/>
            <person name="Bayramov B."/>
            <person name="Abdulazimova A."/>
            <person name="Shahmuradov I."/>
        </authorList>
    </citation>
    <scope>NUCLEOTIDE SEQUENCE [LARGE SCALE GENOMIC DNA]</scope>
    <source>
        <strain evidence="3">cv. AG2017</strain>
        <tissue evidence="2">Leaf</tissue>
    </source>
</reference>